<feature type="compositionally biased region" description="Polar residues" evidence="1">
    <location>
        <begin position="17"/>
        <end position="31"/>
    </location>
</feature>
<accession>A0A392SVR0</accession>
<feature type="non-terminal residue" evidence="2">
    <location>
        <position position="1"/>
    </location>
</feature>
<sequence>NIANSYEQTMDLPRAQQIATGKSYSTNELEP</sequence>
<evidence type="ECO:0000256" key="1">
    <source>
        <dbReference type="SAM" id="MobiDB-lite"/>
    </source>
</evidence>
<dbReference type="AlphaFoldDB" id="A0A392SVR0"/>
<protein>
    <submittedName>
        <fullName evidence="2">Uncharacterized protein</fullName>
    </submittedName>
</protein>
<dbReference type="EMBL" id="LXQA010448655">
    <property type="protein sequence ID" value="MCI52527.1"/>
    <property type="molecule type" value="Genomic_DNA"/>
</dbReference>
<comment type="caution">
    <text evidence="2">The sequence shown here is derived from an EMBL/GenBank/DDBJ whole genome shotgun (WGS) entry which is preliminary data.</text>
</comment>
<proteinExistence type="predicted"/>
<feature type="region of interest" description="Disordered" evidence="1">
    <location>
        <begin position="1"/>
        <end position="31"/>
    </location>
</feature>
<name>A0A392SVR0_9FABA</name>
<evidence type="ECO:0000313" key="3">
    <source>
        <dbReference type="Proteomes" id="UP000265520"/>
    </source>
</evidence>
<dbReference type="Proteomes" id="UP000265520">
    <property type="component" value="Unassembled WGS sequence"/>
</dbReference>
<evidence type="ECO:0000313" key="2">
    <source>
        <dbReference type="EMBL" id="MCI52527.1"/>
    </source>
</evidence>
<organism evidence="2 3">
    <name type="scientific">Trifolium medium</name>
    <dbReference type="NCBI Taxonomy" id="97028"/>
    <lineage>
        <taxon>Eukaryota</taxon>
        <taxon>Viridiplantae</taxon>
        <taxon>Streptophyta</taxon>
        <taxon>Embryophyta</taxon>
        <taxon>Tracheophyta</taxon>
        <taxon>Spermatophyta</taxon>
        <taxon>Magnoliopsida</taxon>
        <taxon>eudicotyledons</taxon>
        <taxon>Gunneridae</taxon>
        <taxon>Pentapetalae</taxon>
        <taxon>rosids</taxon>
        <taxon>fabids</taxon>
        <taxon>Fabales</taxon>
        <taxon>Fabaceae</taxon>
        <taxon>Papilionoideae</taxon>
        <taxon>50 kb inversion clade</taxon>
        <taxon>NPAAA clade</taxon>
        <taxon>Hologalegina</taxon>
        <taxon>IRL clade</taxon>
        <taxon>Trifolieae</taxon>
        <taxon>Trifolium</taxon>
    </lineage>
</organism>
<keyword evidence="3" id="KW-1185">Reference proteome</keyword>
<reference evidence="2 3" key="1">
    <citation type="journal article" date="2018" name="Front. Plant Sci.">
        <title>Red Clover (Trifolium pratense) and Zigzag Clover (T. medium) - A Picture of Genomic Similarities and Differences.</title>
        <authorList>
            <person name="Dluhosova J."/>
            <person name="Istvanek J."/>
            <person name="Nedelnik J."/>
            <person name="Repkova J."/>
        </authorList>
    </citation>
    <scope>NUCLEOTIDE SEQUENCE [LARGE SCALE GENOMIC DNA]</scope>
    <source>
        <strain evidence="3">cv. 10/8</strain>
        <tissue evidence="2">Leaf</tissue>
    </source>
</reference>